<evidence type="ECO:0000256" key="1">
    <source>
        <dbReference type="SAM" id="Phobius"/>
    </source>
</evidence>
<dbReference type="AlphaFoldDB" id="A0A3D5QC76"/>
<evidence type="ECO:0000313" key="2">
    <source>
        <dbReference type="EMBL" id="HCW93328.1"/>
    </source>
</evidence>
<feature type="non-terminal residue" evidence="2">
    <location>
        <position position="56"/>
    </location>
</feature>
<keyword evidence="1" id="KW-0472">Membrane</keyword>
<gene>
    <name evidence="2" type="ORF">DHM44_06575</name>
</gene>
<evidence type="ECO:0000313" key="3">
    <source>
        <dbReference type="Proteomes" id="UP000262325"/>
    </source>
</evidence>
<dbReference type="Pfam" id="PF11146">
    <property type="entry name" value="DUF2905"/>
    <property type="match status" value="1"/>
</dbReference>
<reference evidence="2 3" key="1">
    <citation type="journal article" date="2018" name="Nat. Biotechnol.">
        <title>A standardized bacterial taxonomy based on genome phylogeny substantially revises the tree of life.</title>
        <authorList>
            <person name="Parks D.H."/>
            <person name="Chuvochina M."/>
            <person name="Waite D.W."/>
            <person name="Rinke C."/>
            <person name="Skarshewski A."/>
            <person name="Chaumeil P.A."/>
            <person name="Hugenholtz P."/>
        </authorList>
    </citation>
    <scope>NUCLEOTIDE SEQUENCE [LARGE SCALE GENOMIC DNA]</scope>
    <source>
        <strain evidence="2">UBA8672</strain>
    </source>
</reference>
<dbReference type="InterPro" id="IPR021320">
    <property type="entry name" value="DUF2905"/>
</dbReference>
<dbReference type="Proteomes" id="UP000262325">
    <property type="component" value="Unassembled WGS sequence"/>
</dbReference>
<keyword evidence="1" id="KW-1133">Transmembrane helix</keyword>
<sequence length="56" mass="5921">MPGVPDFAKLLIIIGLVIAGVGIVLLFGGKFGLGKLPGDILIKKDNFTFYFPVVTS</sequence>
<dbReference type="PANTHER" id="PTHR36443">
    <property type="entry name" value="BSR5223 PROTEIN"/>
    <property type="match status" value="1"/>
</dbReference>
<keyword evidence="1" id="KW-0812">Transmembrane</keyword>
<comment type="caution">
    <text evidence="2">The sequence shown here is derived from an EMBL/GenBank/DDBJ whole genome shotgun (WGS) entry which is preliminary data.</text>
</comment>
<feature type="transmembrane region" description="Helical" evidence="1">
    <location>
        <begin position="12"/>
        <end position="33"/>
    </location>
</feature>
<accession>A0A3D5QC76</accession>
<dbReference type="EMBL" id="DPPF01000131">
    <property type="protein sequence ID" value="HCW93328.1"/>
    <property type="molecule type" value="Genomic_DNA"/>
</dbReference>
<protein>
    <submittedName>
        <fullName evidence="2">DUF2905 domain-containing protein</fullName>
    </submittedName>
</protein>
<proteinExistence type="predicted"/>
<name>A0A3D5QC76_FLESI</name>
<organism evidence="2 3">
    <name type="scientific">Flexistipes sinusarabici</name>
    <dbReference type="NCBI Taxonomy" id="2352"/>
    <lineage>
        <taxon>Bacteria</taxon>
        <taxon>Pseudomonadati</taxon>
        <taxon>Deferribacterota</taxon>
        <taxon>Deferribacteres</taxon>
        <taxon>Deferribacterales</taxon>
        <taxon>Flexistipitaceae</taxon>
        <taxon>Flexistipes</taxon>
    </lineage>
</organism>
<dbReference type="PANTHER" id="PTHR36443:SF1">
    <property type="entry name" value="BSR5223 PROTEIN"/>
    <property type="match status" value="1"/>
</dbReference>